<reference evidence="7" key="1">
    <citation type="journal article" date="2023" name="G3 (Bethesda)">
        <title>Whole genome assemblies of Zophobas morio and Tenebrio molitor.</title>
        <authorList>
            <person name="Kaur S."/>
            <person name="Stinson S.A."/>
            <person name="diCenzo G.C."/>
        </authorList>
    </citation>
    <scope>NUCLEOTIDE SEQUENCE</scope>
    <source>
        <strain evidence="7">QUZm001</strain>
    </source>
</reference>
<dbReference type="Proteomes" id="UP001168821">
    <property type="component" value="Unassembled WGS sequence"/>
</dbReference>
<name>A0AA38HWF7_9CUCU</name>
<feature type="domain" description="RGS" evidence="6">
    <location>
        <begin position="5"/>
        <end position="120"/>
    </location>
</feature>
<evidence type="ECO:0000259" key="6">
    <source>
        <dbReference type="PROSITE" id="PS50132"/>
    </source>
</evidence>
<keyword evidence="8" id="KW-1185">Reference proteome</keyword>
<dbReference type="PANTHER" id="PTHR24355:SF18">
    <property type="entry name" value="G PROTEIN-COUPLED RECEPTOR KINASE"/>
    <property type="match status" value="1"/>
</dbReference>
<keyword evidence="4" id="KW-0418">Kinase</keyword>
<dbReference type="GO" id="GO:0001664">
    <property type="term" value="F:G protein-coupled receptor binding"/>
    <property type="evidence" value="ECO:0007669"/>
    <property type="project" value="TreeGrafter"/>
</dbReference>
<dbReference type="GO" id="GO:0009966">
    <property type="term" value="P:regulation of signal transduction"/>
    <property type="evidence" value="ECO:0007669"/>
    <property type="project" value="TreeGrafter"/>
</dbReference>
<dbReference type="GO" id="GO:0004703">
    <property type="term" value="F:G protein-coupled receptor kinase activity"/>
    <property type="evidence" value="ECO:0007669"/>
    <property type="project" value="TreeGrafter"/>
</dbReference>
<dbReference type="InterPro" id="IPR036305">
    <property type="entry name" value="RGS_sf"/>
</dbReference>
<evidence type="ECO:0000256" key="2">
    <source>
        <dbReference type="ARBA" id="ARBA00022679"/>
    </source>
</evidence>
<dbReference type="Gene3D" id="1.10.167.10">
    <property type="entry name" value="Regulator of G-protein Signalling 4, domain 2"/>
    <property type="match status" value="1"/>
</dbReference>
<dbReference type="InterPro" id="IPR044926">
    <property type="entry name" value="RGS_subdomain_2"/>
</dbReference>
<keyword evidence="1" id="KW-0723">Serine/threonine-protein kinase</keyword>
<dbReference type="PROSITE" id="PS50132">
    <property type="entry name" value="RGS"/>
    <property type="match status" value="1"/>
</dbReference>
<dbReference type="Pfam" id="PF00615">
    <property type="entry name" value="RGS"/>
    <property type="match status" value="1"/>
</dbReference>
<accession>A0AA38HWF7</accession>
<evidence type="ECO:0000256" key="5">
    <source>
        <dbReference type="ARBA" id="ARBA00022840"/>
    </source>
</evidence>
<dbReference type="SMART" id="SM00315">
    <property type="entry name" value="RGS"/>
    <property type="match status" value="1"/>
</dbReference>
<dbReference type="GO" id="GO:0005524">
    <property type="term" value="F:ATP binding"/>
    <property type="evidence" value="ECO:0007669"/>
    <property type="project" value="UniProtKB-KW"/>
</dbReference>
<evidence type="ECO:0000313" key="7">
    <source>
        <dbReference type="EMBL" id="KAJ3644659.1"/>
    </source>
</evidence>
<dbReference type="EMBL" id="JALNTZ010000007">
    <property type="protein sequence ID" value="KAJ3644659.1"/>
    <property type="molecule type" value="Genomic_DNA"/>
</dbReference>
<proteinExistence type="predicted"/>
<organism evidence="7 8">
    <name type="scientific">Zophobas morio</name>
    <dbReference type="NCBI Taxonomy" id="2755281"/>
    <lineage>
        <taxon>Eukaryota</taxon>
        <taxon>Metazoa</taxon>
        <taxon>Ecdysozoa</taxon>
        <taxon>Arthropoda</taxon>
        <taxon>Hexapoda</taxon>
        <taxon>Insecta</taxon>
        <taxon>Pterygota</taxon>
        <taxon>Neoptera</taxon>
        <taxon>Endopterygota</taxon>
        <taxon>Coleoptera</taxon>
        <taxon>Polyphaga</taxon>
        <taxon>Cucujiformia</taxon>
        <taxon>Tenebrionidae</taxon>
        <taxon>Zophobas</taxon>
    </lineage>
</organism>
<dbReference type="SUPFAM" id="SSF48097">
    <property type="entry name" value="Regulator of G-protein signaling, RGS"/>
    <property type="match status" value="1"/>
</dbReference>
<keyword evidence="5" id="KW-0067">ATP-binding</keyword>
<gene>
    <name evidence="7" type="ORF">Zmor_022373</name>
</gene>
<dbReference type="GO" id="GO:0007186">
    <property type="term" value="P:G protein-coupled receptor signaling pathway"/>
    <property type="evidence" value="ECO:0007669"/>
    <property type="project" value="TreeGrafter"/>
</dbReference>
<protein>
    <recommendedName>
        <fullName evidence="6">RGS domain-containing protein</fullName>
    </recommendedName>
</protein>
<sequence length="133" mass="15923">MINSFREFRATSVSCGALDPITSPRLSFTFCLQIKAYEKLECAEDRMKQARDIYDNFIMKELLARSHDYSKECLQHVQKHLMKNDVPVTLFEPYIEEIYNHLRDEPFKKFLESEKYTRFCQWKNLELNIQVSV</sequence>
<evidence type="ECO:0000313" key="8">
    <source>
        <dbReference type="Proteomes" id="UP001168821"/>
    </source>
</evidence>
<dbReference type="InterPro" id="IPR016137">
    <property type="entry name" value="RGS"/>
</dbReference>
<comment type="caution">
    <text evidence="7">The sequence shown here is derived from an EMBL/GenBank/DDBJ whole genome shotgun (WGS) entry which is preliminary data.</text>
</comment>
<keyword evidence="2" id="KW-0808">Transferase</keyword>
<evidence type="ECO:0000256" key="4">
    <source>
        <dbReference type="ARBA" id="ARBA00022777"/>
    </source>
</evidence>
<evidence type="ECO:0000256" key="1">
    <source>
        <dbReference type="ARBA" id="ARBA00022527"/>
    </source>
</evidence>
<evidence type="ECO:0000256" key="3">
    <source>
        <dbReference type="ARBA" id="ARBA00022741"/>
    </source>
</evidence>
<dbReference type="PANTHER" id="PTHR24355">
    <property type="entry name" value="G PROTEIN-COUPLED RECEPTOR KINASE/RIBOSOMAL PROTEIN S6 KINASE"/>
    <property type="match status" value="1"/>
</dbReference>
<dbReference type="AlphaFoldDB" id="A0AA38HWF7"/>
<keyword evidence="3" id="KW-0547">Nucleotide-binding</keyword>